<comment type="caution">
    <text evidence="3">The sequence shown here is derived from an EMBL/GenBank/DDBJ whole genome shotgun (WGS) entry which is preliminary data.</text>
</comment>
<proteinExistence type="predicted"/>
<evidence type="ECO:0000256" key="1">
    <source>
        <dbReference type="SAM" id="MobiDB-lite"/>
    </source>
</evidence>
<keyword evidence="2" id="KW-0732">Signal</keyword>
<name>A0ABN3LAH4_9ACTN</name>
<sequence length="73" mass="7323">MQAAGPAASAAGALAAGWAVAAGSDPVSHLRVRREEAKAPSKQEPAVSSSDAPFEQWEGLGDRAGIEARPAAL</sequence>
<evidence type="ECO:0000256" key="2">
    <source>
        <dbReference type="SAM" id="SignalP"/>
    </source>
</evidence>
<feature type="chain" id="PRO_5045311098" evidence="2">
    <location>
        <begin position="22"/>
        <end position="73"/>
    </location>
</feature>
<organism evidence="3 4">
    <name type="scientific">Streptomyces gobitricini</name>
    <dbReference type="NCBI Taxonomy" id="68211"/>
    <lineage>
        <taxon>Bacteria</taxon>
        <taxon>Bacillati</taxon>
        <taxon>Actinomycetota</taxon>
        <taxon>Actinomycetes</taxon>
        <taxon>Kitasatosporales</taxon>
        <taxon>Streptomycetaceae</taxon>
        <taxon>Streptomyces</taxon>
    </lineage>
</organism>
<dbReference type="Proteomes" id="UP001499942">
    <property type="component" value="Unassembled WGS sequence"/>
</dbReference>
<protein>
    <submittedName>
        <fullName evidence="3">Uncharacterized protein</fullName>
    </submittedName>
</protein>
<evidence type="ECO:0000313" key="3">
    <source>
        <dbReference type="EMBL" id="GAA2480747.1"/>
    </source>
</evidence>
<reference evidence="3 4" key="1">
    <citation type="journal article" date="2019" name="Int. J. Syst. Evol. Microbiol.">
        <title>The Global Catalogue of Microorganisms (GCM) 10K type strain sequencing project: providing services to taxonomists for standard genome sequencing and annotation.</title>
        <authorList>
            <consortium name="The Broad Institute Genomics Platform"/>
            <consortium name="The Broad Institute Genome Sequencing Center for Infectious Disease"/>
            <person name="Wu L."/>
            <person name="Ma J."/>
        </authorList>
    </citation>
    <scope>NUCLEOTIDE SEQUENCE [LARGE SCALE GENOMIC DNA]</scope>
    <source>
        <strain evidence="3 4">JCM 5062</strain>
    </source>
</reference>
<gene>
    <name evidence="3" type="ORF">GCM10010393_09230</name>
</gene>
<evidence type="ECO:0000313" key="4">
    <source>
        <dbReference type="Proteomes" id="UP001499942"/>
    </source>
</evidence>
<feature type="signal peptide" evidence="2">
    <location>
        <begin position="1"/>
        <end position="21"/>
    </location>
</feature>
<keyword evidence="4" id="KW-1185">Reference proteome</keyword>
<dbReference type="EMBL" id="BAAASR010000003">
    <property type="protein sequence ID" value="GAA2480747.1"/>
    <property type="molecule type" value="Genomic_DNA"/>
</dbReference>
<accession>A0ABN3LAH4</accession>
<feature type="region of interest" description="Disordered" evidence="1">
    <location>
        <begin position="25"/>
        <end position="73"/>
    </location>
</feature>